<keyword evidence="6" id="KW-0443">Lipid metabolism</keyword>
<dbReference type="Pfam" id="PF20791">
    <property type="entry name" value="Acyl-ACP_TE_C"/>
    <property type="match status" value="1"/>
</dbReference>
<evidence type="ECO:0000313" key="10">
    <source>
        <dbReference type="EMBL" id="RGL12277.1"/>
    </source>
</evidence>
<proteinExistence type="inferred from homology"/>
<comment type="similarity">
    <text evidence="1">Belongs to the acyl-ACP thioesterase family.</text>
</comment>
<dbReference type="EMBL" id="QSRJ01000001">
    <property type="protein sequence ID" value="RGL12277.1"/>
    <property type="molecule type" value="Genomic_DNA"/>
</dbReference>
<dbReference type="Proteomes" id="UP000260943">
    <property type="component" value="Unassembled WGS sequence"/>
</dbReference>
<dbReference type="GO" id="GO:0000036">
    <property type="term" value="F:acyl carrier activity"/>
    <property type="evidence" value="ECO:0007669"/>
    <property type="project" value="TreeGrafter"/>
</dbReference>
<evidence type="ECO:0000256" key="5">
    <source>
        <dbReference type="ARBA" id="ARBA00022946"/>
    </source>
</evidence>
<reference evidence="10 11" key="1">
    <citation type="submission" date="2018-08" db="EMBL/GenBank/DDBJ databases">
        <title>A genome reference for cultivated species of the human gut microbiota.</title>
        <authorList>
            <person name="Zou Y."/>
            <person name="Xue W."/>
            <person name="Luo G."/>
        </authorList>
    </citation>
    <scope>NUCLEOTIDE SEQUENCE [LARGE SCALE GENOMIC DNA]</scope>
    <source>
        <strain evidence="10 11">TF08-14</strain>
    </source>
</reference>
<evidence type="ECO:0000256" key="3">
    <source>
        <dbReference type="ARBA" id="ARBA00022801"/>
    </source>
</evidence>
<keyword evidence="7" id="KW-0275">Fatty acid biosynthesis</keyword>
<sequence length="262" mass="28824">MNLYTFTSKIRYSEIDETGRLSVPAAIDYLQDASTFHAESVGQGLARATDTGRAWMLAAWKIEIRKLPALGDPICVNTWPTGYKGLFSNRNFTIRAADADADEAPCLQADSLWFLYDAATGRPCRISDEHLAAFLDHDGFEPALNMDAPQRRIHLPKDAIAIDAAPVRVATTHIDTNHHVNNAQYVGMAIDALLEYPPAQRAQQALVNRSEDSPVTVDVQYSRAATRGQTIYPRIYQDGAGFIVSLDDCDGGHYAVVRISQG</sequence>
<keyword evidence="2" id="KW-0444">Lipid biosynthesis</keyword>
<evidence type="ECO:0000259" key="9">
    <source>
        <dbReference type="Pfam" id="PF20791"/>
    </source>
</evidence>
<dbReference type="InterPro" id="IPR002864">
    <property type="entry name" value="Acyl-ACP_thioesterase_NHD"/>
</dbReference>
<comment type="caution">
    <text evidence="10">The sequence shown here is derived from an EMBL/GenBank/DDBJ whole genome shotgun (WGS) entry which is preliminary data.</text>
</comment>
<evidence type="ECO:0000256" key="1">
    <source>
        <dbReference type="ARBA" id="ARBA00006500"/>
    </source>
</evidence>
<dbReference type="SUPFAM" id="SSF54637">
    <property type="entry name" value="Thioesterase/thiol ester dehydrase-isomerase"/>
    <property type="match status" value="2"/>
</dbReference>
<dbReference type="PANTHER" id="PTHR31727:SF6">
    <property type="entry name" value="OLEOYL-ACYL CARRIER PROTEIN THIOESTERASE 1, CHLOROPLASTIC"/>
    <property type="match status" value="1"/>
</dbReference>
<dbReference type="GO" id="GO:0016297">
    <property type="term" value="F:fatty acyl-[ACP] hydrolase activity"/>
    <property type="evidence" value="ECO:0007669"/>
    <property type="project" value="InterPro"/>
</dbReference>
<accession>A0A3E4QYT7</accession>
<organism evidence="10 11">
    <name type="scientific">Collinsella tanakaei</name>
    <dbReference type="NCBI Taxonomy" id="626935"/>
    <lineage>
        <taxon>Bacteria</taxon>
        <taxon>Bacillati</taxon>
        <taxon>Actinomycetota</taxon>
        <taxon>Coriobacteriia</taxon>
        <taxon>Coriobacteriales</taxon>
        <taxon>Coriobacteriaceae</taxon>
        <taxon>Collinsella</taxon>
    </lineage>
</organism>
<evidence type="ECO:0000256" key="2">
    <source>
        <dbReference type="ARBA" id="ARBA00022516"/>
    </source>
</evidence>
<evidence type="ECO:0000256" key="4">
    <source>
        <dbReference type="ARBA" id="ARBA00022832"/>
    </source>
</evidence>
<dbReference type="PANTHER" id="PTHR31727">
    <property type="entry name" value="OLEOYL-ACYL CARRIER PROTEIN THIOESTERASE 1, CHLOROPLASTIC"/>
    <property type="match status" value="1"/>
</dbReference>
<keyword evidence="4" id="KW-0276">Fatty acid metabolism</keyword>
<evidence type="ECO:0000313" key="11">
    <source>
        <dbReference type="Proteomes" id="UP000260943"/>
    </source>
</evidence>
<feature type="domain" description="Acyl-ACP thioesterase N-terminal hotdog" evidence="8">
    <location>
        <begin position="4"/>
        <end position="133"/>
    </location>
</feature>
<dbReference type="Gene3D" id="3.10.129.10">
    <property type="entry name" value="Hotdog Thioesterase"/>
    <property type="match status" value="1"/>
</dbReference>
<name>A0A3E4QYT7_9ACTN</name>
<dbReference type="InterPro" id="IPR045023">
    <property type="entry name" value="FATA/B"/>
</dbReference>
<evidence type="ECO:0000259" key="8">
    <source>
        <dbReference type="Pfam" id="PF01643"/>
    </source>
</evidence>
<dbReference type="AlphaFoldDB" id="A0A3E4QYT7"/>
<dbReference type="InterPro" id="IPR029069">
    <property type="entry name" value="HotDog_dom_sf"/>
</dbReference>
<dbReference type="Pfam" id="PF01643">
    <property type="entry name" value="Acyl-ACP_TE"/>
    <property type="match status" value="1"/>
</dbReference>
<gene>
    <name evidence="10" type="ORF">DXC81_01040</name>
</gene>
<feature type="domain" description="Acyl-ACP thioesterase-like C-terminal" evidence="9">
    <location>
        <begin position="167"/>
        <end position="193"/>
    </location>
</feature>
<keyword evidence="5" id="KW-0809">Transit peptide</keyword>
<protein>
    <submittedName>
        <fullName evidence="10">Acyl-[acyl-carrier-protein] thioesterase</fullName>
    </submittedName>
</protein>
<evidence type="ECO:0000256" key="7">
    <source>
        <dbReference type="ARBA" id="ARBA00023160"/>
    </source>
</evidence>
<dbReference type="InterPro" id="IPR049427">
    <property type="entry name" value="Acyl-ACP_TE_C"/>
</dbReference>
<dbReference type="CDD" id="cd00586">
    <property type="entry name" value="4HBT"/>
    <property type="match status" value="1"/>
</dbReference>
<keyword evidence="3" id="KW-0378">Hydrolase</keyword>
<evidence type="ECO:0000256" key="6">
    <source>
        <dbReference type="ARBA" id="ARBA00023098"/>
    </source>
</evidence>